<feature type="signal peptide" evidence="1">
    <location>
        <begin position="1"/>
        <end position="36"/>
    </location>
</feature>
<name>A0A7I7KV31_9MYCO</name>
<keyword evidence="1" id="KW-0732">Signal</keyword>
<evidence type="ECO:0008006" key="4">
    <source>
        <dbReference type="Google" id="ProtNLM"/>
    </source>
</evidence>
<evidence type="ECO:0000256" key="1">
    <source>
        <dbReference type="SAM" id="SignalP"/>
    </source>
</evidence>
<evidence type="ECO:0000313" key="2">
    <source>
        <dbReference type="EMBL" id="BBX45441.1"/>
    </source>
</evidence>
<reference evidence="2 3" key="1">
    <citation type="journal article" date="2019" name="Emerg. Microbes Infect.">
        <title>Comprehensive subspecies identification of 175 nontuberculous mycobacteria species based on 7547 genomic profiles.</title>
        <authorList>
            <person name="Matsumoto Y."/>
            <person name="Kinjo T."/>
            <person name="Motooka D."/>
            <person name="Nabeya D."/>
            <person name="Jung N."/>
            <person name="Uechi K."/>
            <person name="Horii T."/>
            <person name="Iida T."/>
            <person name="Fujita J."/>
            <person name="Nakamura S."/>
        </authorList>
    </citation>
    <scope>NUCLEOTIDE SEQUENCE [LARGE SCALE GENOMIC DNA]</scope>
    <source>
        <strain evidence="2 3">JCM 12404</strain>
    </source>
</reference>
<feature type="chain" id="PRO_5029726600" description="PE family protein" evidence="1">
    <location>
        <begin position="37"/>
        <end position="337"/>
    </location>
</feature>
<gene>
    <name evidence="2" type="ORF">MCOO_14560</name>
</gene>
<dbReference type="KEGG" id="mcoo:MCOO_14560"/>
<protein>
    <recommendedName>
        <fullName evidence="4">PE family protein</fullName>
    </recommendedName>
</protein>
<evidence type="ECO:0000313" key="3">
    <source>
        <dbReference type="Proteomes" id="UP000465866"/>
    </source>
</evidence>
<sequence length="337" mass="34711">MDIILKGNTFVDIRKIAAAAALATGSALALAPLASADLTTTVTSTLDSEIALQNSIFELQAASAGAEVTKATAPGQYDSLTNLSHDAPHLIANTASYGQVTPLETEIYGANPILAGISSETGPYNELNGALTQLYDAYNVYAFAAANGGTLDANPADYLGSATTIGHALDTGSVSGASQYFLTFAEGDLKGFDAIFAPNATGIGDILPTQANEIVQLNNLFELDGKLANVFADIVPHTAVGTNVGFDTIPVGDLNTTFNDLVFGAAGPSTDPGSYDVLNGALTEFFNADNVGLYALLNGGDLLPSDLVFGTHDFTGSVATVIGDYLNLGFQDLLGYF</sequence>
<proteinExistence type="predicted"/>
<dbReference type="AlphaFoldDB" id="A0A7I7KV31"/>
<dbReference type="Proteomes" id="UP000465866">
    <property type="component" value="Chromosome"/>
</dbReference>
<organism evidence="2 3">
    <name type="scientific">Mycobacterium cookii</name>
    <dbReference type="NCBI Taxonomy" id="1775"/>
    <lineage>
        <taxon>Bacteria</taxon>
        <taxon>Bacillati</taxon>
        <taxon>Actinomycetota</taxon>
        <taxon>Actinomycetes</taxon>
        <taxon>Mycobacteriales</taxon>
        <taxon>Mycobacteriaceae</taxon>
        <taxon>Mycobacterium</taxon>
    </lineage>
</organism>
<accession>A0A7I7KV31</accession>
<dbReference type="EMBL" id="AP022569">
    <property type="protein sequence ID" value="BBX45441.1"/>
    <property type="molecule type" value="Genomic_DNA"/>
</dbReference>
<keyword evidence="3" id="KW-1185">Reference proteome</keyword>